<gene>
    <name evidence="2" type="ORF">S03H2_67977</name>
</gene>
<dbReference type="AlphaFoldDB" id="X1ICS4"/>
<dbReference type="InterPro" id="IPR011435">
    <property type="entry name" value="UmpAB"/>
</dbReference>
<feature type="transmembrane region" description="Helical" evidence="1">
    <location>
        <begin position="97"/>
        <end position="118"/>
    </location>
</feature>
<feature type="transmembrane region" description="Helical" evidence="1">
    <location>
        <begin position="65"/>
        <end position="85"/>
    </location>
</feature>
<protein>
    <submittedName>
        <fullName evidence="2">Uncharacterized protein</fullName>
    </submittedName>
</protein>
<sequence length="167" mass="18317">NESKRTAVFGDDPDALKRWAIAHGTEEQRYSVFGSLDAIQKAGSRYSTSLKKAVDVPNLLVRNSIAAVKAIGLLTLPLFLVLFLLLREKLPHTDEILAGLLFTILGMGIFSIGIELGLDKLGNQVGSALPSSFKTIQLLDEKRNIINFDPDLVESAISPEGEKLYFF</sequence>
<dbReference type="EMBL" id="BARU01044610">
    <property type="protein sequence ID" value="GAH79462.1"/>
    <property type="molecule type" value="Genomic_DNA"/>
</dbReference>
<reference evidence="2" key="1">
    <citation type="journal article" date="2014" name="Front. Microbiol.">
        <title>High frequency of phylogenetically diverse reductive dehalogenase-homologous genes in deep subseafloor sedimentary metagenomes.</title>
        <authorList>
            <person name="Kawai M."/>
            <person name="Futagami T."/>
            <person name="Toyoda A."/>
            <person name="Takaki Y."/>
            <person name="Nishi S."/>
            <person name="Hori S."/>
            <person name="Arai W."/>
            <person name="Tsubouchi T."/>
            <person name="Morono Y."/>
            <person name="Uchiyama I."/>
            <person name="Ito T."/>
            <person name="Fujiyama A."/>
            <person name="Inagaki F."/>
            <person name="Takami H."/>
        </authorList>
    </citation>
    <scope>NUCLEOTIDE SEQUENCE</scope>
    <source>
        <strain evidence="2">Expedition CK06-06</strain>
    </source>
</reference>
<evidence type="ECO:0000256" key="1">
    <source>
        <dbReference type="SAM" id="Phobius"/>
    </source>
</evidence>
<feature type="non-terminal residue" evidence="2">
    <location>
        <position position="1"/>
    </location>
</feature>
<evidence type="ECO:0000313" key="2">
    <source>
        <dbReference type="EMBL" id="GAH79462.1"/>
    </source>
</evidence>
<proteinExistence type="predicted"/>
<dbReference type="Pfam" id="PF07556">
    <property type="entry name" value="DUF1538"/>
    <property type="match status" value="1"/>
</dbReference>
<comment type="caution">
    <text evidence="2">The sequence shown here is derived from an EMBL/GenBank/DDBJ whole genome shotgun (WGS) entry which is preliminary data.</text>
</comment>
<keyword evidence="1" id="KW-0472">Membrane</keyword>
<keyword evidence="1" id="KW-1133">Transmembrane helix</keyword>
<accession>X1ICS4</accession>
<name>X1ICS4_9ZZZZ</name>
<organism evidence="2">
    <name type="scientific">marine sediment metagenome</name>
    <dbReference type="NCBI Taxonomy" id="412755"/>
    <lineage>
        <taxon>unclassified sequences</taxon>
        <taxon>metagenomes</taxon>
        <taxon>ecological metagenomes</taxon>
    </lineage>
</organism>
<keyword evidence="1" id="KW-0812">Transmembrane</keyword>
<feature type="non-terminal residue" evidence="2">
    <location>
        <position position="167"/>
    </location>
</feature>